<dbReference type="GO" id="GO:0005829">
    <property type="term" value="C:cytosol"/>
    <property type="evidence" value="ECO:0007669"/>
    <property type="project" value="TreeGrafter"/>
</dbReference>
<dbReference type="InterPro" id="IPR001412">
    <property type="entry name" value="aa-tRNA-synth_I_CS"/>
</dbReference>
<dbReference type="Pfam" id="PF08264">
    <property type="entry name" value="Anticodon_1"/>
    <property type="match status" value="1"/>
</dbReference>
<keyword evidence="5 10" id="KW-0067">ATP-binding</keyword>
<keyword evidence="17" id="KW-1185">Reference proteome</keyword>
<reference evidence="16" key="1">
    <citation type="submission" date="2020-01" db="EMBL/GenBank/DDBJ databases">
        <title>Genome sequence of Kobresia littledalei, the first chromosome-level genome in the family Cyperaceae.</title>
        <authorList>
            <person name="Qu G."/>
        </authorList>
    </citation>
    <scope>NUCLEOTIDE SEQUENCE</scope>
    <source>
        <strain evidence="16">C.B.Clarke</strain>
        <tissue evidence="16">Leaf</tissue>
    </source>
</reference>
<evidence type="ECO:0000313" key="16">
    <source>
        <dbReference type="EMBL" id="KAF3328974.1"/>
    </source>
</evidence>
<dbReference type="PANTHER" id="PTHR43740">
    <property type="entry name" value="LEUCYL-TRNA SYNTHETASE"/>
    <property type="match status" value="1"/>
</dbReference>
<dbReference type="OrthoDB" id="15954at2759"/>
<evidence type="ECO:0000259" key="15">
    <source>
        <dbReference type="Pfam" id="PF13603"/>
    </source>
</evidence>
<keyword evidence="6 10" id="KW-0648">Protein biosynthesis</keyword>
<dbReference type="InterPro" id="IPR002300">
    <property type="entry name" value="aa-tRNA-synth_Ia"/>
</dbReference>
<evidence type="ECO:0000256" key="7">
    <source>
        <dbReference type="ARBA" id="ARBA00023146"/>
    </source>
</evidence>
<dbReference type="GO" id="GO:0048608">
    <property type="term" value="P:reproductive structure development"/>
    <property type="evidence" value="ECO:0007669"/>
    <property type="project" value="UniProtKB-ARBA"/>
</dbReference>
<dbReference type="Pfam" id="PF09334">
    <property type="entry name" value="tRNA-synt_1g"/>
    <property type="match status" value="1"/>
</dbReference>
<feature type="domain" description="Methionyl/Leucyl tRNA synthetase" evidence="14">
    <location>
        <begin position="90"/>
        <end position="221"/>
    </location>
</feature>
<dbReference type="SUPFAM" id="SSF47323">
    <property type="entry name" value="Anticodon-binding domain of a subclass of class I aminoacyl-tRNA synthetases"/>
    <property type="match status" value="1"/>
</dbReference>
<accession>A0A833QT59</accession>
<feature type="domain" description="Methionyl/Valyl/Leucyl/Isoleucyl-tRNA synthetase anticodon-binding" evidence="13">
    <location>
        <begin position="774"/>
        <end position="883"/>
    </location>
</feature>
<dbReference type="FunFam" id="3.90.740.10:FF:000049">
    <property type="entry name" value="Os01g0120300 protein"/>
    <property type="match status" value="1"/>
</dbReference>
<dbReference type="GO" id="GO:0004823">
    <property type="term" value="F:leucine-tRNA ligase activity"/>
    <property type="evidence" value="ECO:0007669"/>
    <property type="project" value="UniProtKB-EC"/>
</dbReference>
<dbReference type="GO" id="GO:0009791">
    <property type="term" value="P:post-embryonic development"/>
    <property type="evidence" value="ECO:0007669"/>
    <property type="project" value="UniProtKB-ARBA"/>
</dbReference>
<keyword evidence="4 10" id="KW-0547">Nucleotide-binding</keyword>
<evidence type="ECO:0000256" key="11">
    <source>
        <dbReference type="SAM" id="MobiDB-lite"/>
    </source>
</evidence>
<dbReference type="InterPro" id="IPR009080">
    <property type="entry name" value="tRNAsynth_Ia_anticodon-bd"/>
</dbReference>
<dbReference type="FunFam" id="3.40.50.620:FF:000056">
    <property type="entry name" value="Leucine--tRNA ligase"/>
    <property type="match status" value="1"/>
</dbReference>
<evidence type="ECO:0000256" key="2">
    <source>
        <dbReference type="ARBA" id="ARBA00013164"/>
    </source>
</evidence>
<dbReference type="Gene3D" id="3.90.740.10">
    <property type="entry name" value="Valyl/Leucyl/Isoleucyl-tRNA synthetase, editing domain"/>
    <property type="match status" value="1"/>
</dbReference>
<dbReference type="FunFam" id="1.10.730.10:FF:000011">
    <property type="entry name" value="Leucine--tRNA ligase chloroplastic/mitochondrial"/>
    <property type="match status" value="1"/>
</dbReference>
<dbReference type="PRINTS" id="PR00985">
    <property type="entry name" value="TRNASYNTHLEU"/>
</dbReference>
<feature type="region of interest" description="Disordered" evidence="11">
    <location>
        <begin position="533"/>
        <end position="552"/>
    </location>
</feature>
<dbReference type="PANTHER" id="PTHR43740:SF2">
    <property type="entry name" value="LEUCINE--TRNA LIGASE, MITOCHONDRIAL"/>
    <property type="match status" value="1"/>
</dbReference>
<evidence type="ECO:0000259" key="13">
    <source>
        <dbReference type="Pfam" id="PF08264"/>
    </source>
</evidence>
<evidence type="ECO:0000259" key="14">
    <source>
        <dbReference type="Pfam" id="PF09334"/>
    </source>
</evidence>
<dbReference type="FunFam" id="3.40.50.620:FF:000077">
    <property type="entry name" value="Leucine--tRNA ligase"/>
    <property type="match status" value="1"/>
</dbReference>
<dbReference type="InterPro" id="IPR025709">
    <property type="entry name" value="Leu_tRNA-synth_edit"/>
</dbReference>
<dbReference type="InterPro" id="IPR009008">
    <property type="entry name" value="Val/Leu/Ile-tRNA-synth_edit"/>
</dbReference>
<keyword evidence="3 10" id="KW-0436">Ligase</keyword>
<protein>
    <recommendedName>
        <fullName evidence="2">leucine--tRNA ligase</fullName>
        <ecNumber evidence="2">6.1.1.4</ecNumber>
    </recommendedName>
    <alternativeName>
        <fullName evidence="8">Leucyl-tRNA synthetase</fullName>
    </alternativeName>
</protein>
<dbReference type="InterPro" id="IPR002302">
    <property type="entry name" value="Leu-tRNA-ligase"/>
</dbReference>
<dbReference type="EC" id="6.1.1.4" evidence="2"/>
<comment type="caution">
    <text evidence="16">The sequence shown here is derived from an EMBL/GenBank/DDBJ whole genome shotgun (WGS) entry which is preliminary data.</text>
</comment>
<dbReference type="GO" id="GO:0002161">
    <property type="term" value="F:aminoacyl-tRNA deacylase activity"/>
    <property type="evidence" value="ECO:0007669"/>
    <property type="project" value="InterPro"/>
</dbReference>
<dbReference type="CDD" id="cd07958">
    <property type="entry name" value="Anticodon_Ia_Leu_BEm"/>
    <property type="match status" value="1"/>
</dbReference>
<evidence type="ECO:0000256" key="5">
    <source>
        <dbReference type="ARBA" id="ARBA00022840"/>
    </source>
</evidence>
<evidence type="ECO:0000256" key="6">
    <source>
        <dbReference type="ARBA" id="ARBA00022917"/>
    </source>
</evidence>
<dbReference type="Gene3D" id="3.40.50.620">
    <property type="entry name" value="HUPs"/>
    <property type="match status" value="2"/>
</dbReference>
<dbReference type="PROSITE" id="PS00178">
    <property type="entry name" value="AA_TRNA_LIGASE_I"/>
    <property type="match status" value="1"/>
</dbReference>
<dbReference type="InterPro" id="IPR013155">
    <property type="entry name" value="M/V/L/I-tRNA-synth_anticd-bd"/>
</dbReference>
<dbReference type="AlphaFoldDB" id="A0A833QT59"/>
<proteinExistence type="inferred from homology"/>
<evidence type="ECO:0000256" key="4">
    <source>
        <dbReference type="ARBA" id="ARBA00022741"/>
    </source>
</evidence>
<gene>
    <name evidence="16" type="ORF">FCM35_KLT06052</name>
</gene>
<dbReference type="NCBIfam" id="TIGR00396">
    <property type="entry name" value="leuS_bact"/>
    <property type="match status" value="1"/>
</dbReference>
<dbReference type="Gene3D" id="1.10.730.10">
    <property type="entry name" value="Isoleucyl-tRNA Synthetase, Domain 1"/>
    <property type="match status" value="1"/>
</dbReference>
<evidence type="ECO:0000256" key="8">
    <source>
        <dbReference type="ARBA" id="ARBA00030520"/>
    </source>
</evidence>
<feature type="domain" description="Leucyl-tRNA synthetase editing" evidence="15">
    <location>
        <begin position="270"/>
        <end position="465"/>
    </location>
</feature>
<dbReference type="GO" id="GO:0005739">
    <property type="term" value="C:mitochondrion"/>
    <property type="evidence" value="ECO:0007669"/>
    <property type="project" value="UniProtKB-ARBA"/>
</dbReference>
<name>A0A833QT59_9POAL</name>
<comment type="catalytic activity">
    <reaction evidence="9">
        <text>tRNA(Leu) + L-leucine + ATP = L-leucyl-tRNA(Leu) + AMP + diphosphate</text>
        <dbReference type="Rhea" id="RHEA:11688"/>
        <dbReference type="Rhea" id="RHEA-COMP:9613"/>
        <dbReference type="Rhea" id="RHEA-COMP:9622"/>
        <dbReference type="ChEBI" id="CHEBI:30616"/>
        <dbReference type="ChEBI" id="CHEBI:33019"/>
        <dbReference type="ChEBI" id="CHEBI:57427"/>
        <dbReference type="ChEBI" id="CHEBI:78442"/>
        <dbReference type="ChEBI" id="CHEBI:78494"/>
        <dbReference type="ChEBI" id="CHEBI:456215"/>
        <dbReference type="EC" id="6.1.1.4"/>
    </reaction>
</comment>
<comment type="similarity">
    <text evidence="1 10">Belongs to the class-I aminoacyl-tRNA synthetase family.</text>
</comment>
<dbReference type="SUPFAM" id="SSF52374">
    <property type="entry name" value="Nucleotidylyl transferase"/>
    <property type="match status" value="1"/>
</dbReference>
<dbReference type="SUPFAM" id="SSF50677">
    <property type="entry name" value="ValRS/IleRS/LeuRS editing domain"/>
    <property type="match status" value="1"/>
</dbReference>
<dbReference type="GO" id="GO:0006429">
    <property type="term" value="P:leucyl-tRNA aminoacylation"/>
    <property type="evidence" value="ECO:0007669"/>
    <property type="project" value="InterPro"/>
</dbReference>
<dbReference type="InterPro" id="IPR015413">
    <property type="entry name" value="Methionyl/Leucyl_tRNA_Synth"/>
</dbReference>
<organism evidence="16 17">
    <name type="scientific">Carex littledalei</name>
    <dbReference type="NCBI Taxonomy" id="544730"/>
    <lineage>
        <taxon>Eukaryota</taxon>
        <taxon>Viridiplantae</taxon>
        <taxon>Streptophyta</taxon>
        <taxon>Embryophyta</taxon>
        <taxon>Tracheophyta</taxon>
        <taxon>Spermatophyta</taxon>
        <taxon>Magnoliopsida</taxon>
        <taxon>Liliopsida</taxon>
        <taxon>Poales</taxon>
        <taxon>Cyperaceae</taxon>
        <taxon>Cyperoideae</taxon>
        <taxon>Cariceae</taxon>
        <taxon>Carex</taxon>
        <taxon>Carex subgen. Euthyceras</taxon>
    </lineage>
</organism>
<feature type="domain" description="Aminoacyl-tRNA synthetase class Ia" evidence="12">
    <location>
        <begin position="688"/>
        <end position="718"/>
    </location>
</feature>
<dbReference type="HAMAP" id="MF_00049_B">
    <property type="entry name" value="Leu_tRNA_synth_B"/>
    <property type="match status" value="1"/>
</dbReference>
<evidence type="ECO:0000259" key="12">
    <source>
        <dbReference type="Pfam" id="PF00133"/>
    </source>
</evidence>
<evidence type="ECO:0000256" key="1">
    <source>
        <dbReference type="ARBA" id="ARBA00005594"/>
    </source>
</evidence>
<sequence length="931" mass="105094">MQLHFPSPVCSTSNRASLPFLPLSLSIRRPKIVRCCSINGSEKAQQRRVTAYPFSEIEPRWQKHWDENKTFRTPDEIDVAKPKCYILDMFPYPSGAGLHVGHPLGYTATDIISRYKRMKGFNVLHPMGWDAFGLPAEQYAIETGTHPRVTTKRNIERFRAQLKSLGFSYDWDRELSTTEPDYYKWTQWIFLQLLKRGLAYQAEVPVNWCPALGTVLANEEVVDGVSERGGYPVIRKPMRQWMLKITAYADRLIEDLETLDWPDSIKEMQRNWIGRSEGAEIEFPVIDSNGSEKQDISLCVYTTRPDTLFGATYLVVAPEHPLLSSLISDEQNELVEQYIELASRKSDLERTELQKEKTGIFSGTFARNPATGEVIPIWVADYVLGGYGTGAIMAVPAHDSRDFDFASKYELPIIDVVRPTSGSFDLTGAYADEGIMVNSSNVSAGLDFNGLSNKETASRIIQWLERTGQGKKKVNYKLRDWLFARQRYWGEPFPVIFLEGTGEMVPLSESDLPLTLPELDDFTPTGTGDPPLSKATSWVKTVDPDSGLPARRETSTMPQWAGFMDPKNPNALVDSAKERYWGPVDIYVGGAEHSVLHLLYARFWHKVLYDIGIVSTKEPFQCLINQGLILGEVEYTVYKDKEGKLVSVDADDSLSEYSQEKVPPEMATKVGDSYVRKDHPNIKINARAYKMSKSRGNVINPDDVVSEYGADSLRLYEMFMGPLRDSKTWSTGGIEGVHRFLGRTWRLIVGPPLADGSYRDGTVATDSEPTLEQLRVLHRCIAKVAEEIQETRFNTAISCMMEFINAAYKWKNQPKEVLEVFVLLLSPFAPHMAEELWFRLGNSTSLAYQPFPEAKSEYLKETTVVLPVQINGKTRGTITVEKGCSEEDAFELALADEKLCKYLNGGKIKKKIYVPGRILNVIVVKQEVARS</sequence>
<dbReference type="EMBL" id="SWLB01000015">
    <property type="protein sequence ID" value="KAF3328974.1"/>
    <property type="molecule type" value="Genomic_DNA"/>
</dbReference>
<evidence type="ECO:0000256" key="10">
    <source>
        <dbReference type="RuleBase" id="RU363035"/>
    </source>
</evidence>
<evidence type="ECO:0000256" key="3">
    <source>
        <dbReference type="ARBA" id="ARBA00022598"/>
    </source>
</evidence>
<keyword evidence="7 10" id="KW-0030">Aminoacyl-tRNA synthetase</keyword>
<dbReference type="Pfam" id="PF00133">
    <property type="entry name" value="tRNA-synt_1"/>
    <property type="match status" value="1"/>
</dbReference>
<dbReference type="InterPro" id="IPR014729">
    <property type="entry name" value="Rossmann-like_a/b/a_fold"/>
</dbReference>
<dbReference type="Proteomes" id="UP000623129">
    <property type="component" value="Unassembled WGS sequence"/>
</dbReference>
<dbReference type="FunFam" id="1.10.730.10:FF:000012">
    <property type="entry name" value="Leucine--tRNA ligase"/>
    <property type="match status" value="1"/>
</dbReference>
<evidence type="ECO:0000313" key="17">
    <source>
        <dbReference type="Proteomes" id="UP000623129"/>
    </source>
</evidence>
<dbReference type="CDD" id="cd00812">
    <property type="entry name" value="LeuRS_core"/>
    <property type="match status" value="1"/>
</dbReference>
<dbReference type="Pfam" id="PF13603">
    <property type="entry name" value="tRNA-synt_1_2"/>
    <property type="match status" value="1"/>
</dbReference>
<evidence type="ECO:0000256" key="9">
    <source>
        <dbReference type="ARBA" id="ARBA00047469"/>
    </source>
</evidence>
<dbReference type="GO" id="GO:0005524">
    <property type="term" value="F:ATP binding"/>
    <property type="evidence" value="ECO:0007669"/>
    <property type="project" value="UniProtKB-KW"/>
</dbReference>